<sequence length="218" mass="23391">MSGGRSRVERWERTSEVPLLLLAVAFLVAYAWPILDPGLDHDLGDVLGVASWTIWVAFAFDFLIRLWLAEDTAHYAVRHWYDVVLIAAPVFRPLRLLRLLAFARILNRSAVGNLAGRVSVYVAGVAVAATGLGALAVLDAERDAPGATITTSGDALWWALTTVTTVGYGDFYPVTTTGRLVAAALMIVGIGVVGSVTAVVAAWLVESVNGSSRRDRND</sequence>
<keyword evidence="11" id="KW-1185">Reference proteome</keyword>
<keyword evidence="4 8" id="KW-1133">Transmembrane helix</keyword>
<keyword evidence="5" id="KW-0406">Ion transport</keyword>
<comment type="subcellular location">
    <subcellularLocation>
        <location evidence="1">Membrane</location>
        <topology evidence="1">Multi-pass membrane protein</topology>
    </subcellularLocation>
</comment>
<dbReference type="SUPFAM" id="SSF81324">
    <property type="entry name" value="Voltage-gated potassium channels"/>
    <property type="match status" value="1"/>
</dbReference>
<dbReference type="InterPro" id="IPR027359">
    <property type="entry name" value="Volt_channel_dom_sf"/>
</dbReference>
<evidence type="ECO:0000256" key="7">
    <source>
        <dbReference type="ARBA" id="ARBA00023303"/>
    </source>
</evidence>
<organism evidence="10 11">
    <name type="scientific">Nocardioides mangrovi</name>
    <dbReference type="NCBI Taxonomy" id="2874580"/>
    <lineage>
        <taxon>Bacteria</taxon>
        <taxon>Bacillati</taxon>
        <taxon>Actinomycetota</taxon>
        <taxon>Actinomycetes</taxon>
        <taxon>Propionibacteriales</taxon>
        <taxon>Nocardioidaceae</taxon>
        <taxon>Nocardioides</taxon>
    </lineage>
</organism>
<feature type="transmembrane region" description="Helical" evidence="8">
    <location>
        <begin position="47"/>
        <end position="68"/>
    </location>
</feature>
<evidence type="ECO:0000256" key="6">
    <source>
        <dbReference type="ARBA" id="ARBA00023136"/>
    </source>
</evidence>
<evidence type="ECO:0000256" key="2">
    <source>
        <dbReference type="ARBA" id="ARBA00022448"/>
    </source>
</evidence>
<evidence type="ECO:0000313" key="11">
    <source>
        <dbReference type="Proteomes" id="UP000780875"/>
    </source>
</evidence>
<dbReference type="Gene3D" id="1.20.120.350">
    <property type="entry name" value="Voltage-gated potassium channels. Chain C"/>
    <property type="match status" value="1"/>
</dbReference>
<name>A0ABS7U982_9ACTN</name>
<dbReference type="InterPro" id="IPR013099">
    <property type="entry name" value="K_chnl_dom"/>
</dbReference>
<dbReference type="Gene3D" id="1.20.5.110">
    <property type="match status" value="1"/>
</dbReference>
<reference evidence="10 11" key="1">
    <citation type="submission" date="2021-09" db="EMBL/GenBank/DDBJ databases">
        <title>Whole genome sequence of Nocardioides sp. GBK3QG-3.</title>
        <authorList>
            <person name="Tuo L."/>
        </authorList>
    </citation>
    <scope>NUCLEOTIDE SEQUENCE [LARGE SCALE GENOMIC DNA]</scope>
    <source>
        <strain evidence="10 11">GBK3QG-3</strain>
    </source>
</reference>
<evidence type="ECO:0000256" key="4">
    <source>
        <dbReference type="ARBA" id="ARBA00022989"/>
    </source>
</evidence>
<dbReference type="PANTHER" id="PTHR11537">
    <property type="entry name" value="VOLTAGE-GATED POTASSIUM CHANNEL"/>
    <property type="match status" value="1"/>
</dbReference>
<keyword evidence="2" id="KW-0813">Transport</keyword>
<keyword evidence="7 10" id="KW-0407">Ion channel</keyword>
<dbReference type="RefSeq" id="WP_224121641.1">
    <property type="nucleotide sequence ID" value="NZ_JAIQZJ010000001.1"/>
</dbReference>
<feature type="domain" description="Potassium channel" evidence="9">
    <location>
        <begin position="149"/>
        <end position="205"/>
    </location>
</feature>
<feature type="transmembrane region" description="Helical" evidence="8">
    <location>
        <begin position="180"/>
        <end position="205"/>
    </location>
</feature>
<protein>
    <submittedName>
        <fullName evidence="10">Potassium channel family protein</fullName>
    </submittedName>
</protein>
<evidence type="ECO:0000256" key="3">
    <source>
        <dbReference type="ARBA" id="ARBA00022692"/>
    </source>
</evidence>
<keyword evidence="3 8" id="KW-0812">Transmembrane</keyword>
<dbReference type="Gene3D" id="1.10.287.70">
    <property type="match status" value="1"/>
</dbReference>
<dbReference type="PANTHER" id="PTHR11537:SF254">
    <property type="entry name" value="POTASSIUM VOLTAGE-GATED CHANNEL PROTEIN SHAB"/>
    <property type="match status" value="1"/>
</dbReference>
<gene>
    <name evidence="10" type="ORF">K8U61_03845</name>
</gene>
<proteinExistence type="predicted"/>
<dbReference type="PRINTS" id="PR00169">
    <property type="entry name" value="KCHANNEL"/>
</dbReference>
<feature type="transmembrane region" description="Helical" evidence="8">
    <location>
        <begin position="149"/>
        <end position="168"/>
    </location>
</feature>
<evidence type="ECO:0000256" key="8">
    <source>
        <dbReference type="SAM" id="Phobius"/>
    </source>
</evidence>
<comment type="caution">
    <text evidence="10">The sequence shown here is derived from an EMBL/GenBank/DDBJ whole genome shotgun (WGS) entry which is preliminary data.</text>
</comment>
<evidence type="ECO:0000256" key="5">
    <source>
        <dbReference type="ARBA" id="ARBA00023065"/>
    </source>
</evidence>
<evidence type="ECO:0000256" key="1">
    <source>
        <dbReference type="ARBA" id="ARBA00004141"/>
    </source>
</evidence>
<dbReference type="EMBL" id="JAIQZJ010000001">
    <property type="protein sequence ID" value="MBZ5737286.1"/>
    <property type="molecule type" value="Genomic_DNA"/>
</dbReference>
<dbReference type="InterPro" id="IPR028325">
    <property type="entry name" value="VG_K_chnl"/>
</dbReference>
<accession>A0ABS7U982</accession>
<dbReference type="GO" id="GO:0034220">
    <property type="term" value="P:monoatomic ion transmembrane transport"/>
    <property type="evidence" value="ECO:0007669"/>
    <property type="project" value="UniProtKB-KW"/>
</dbReference>
<evidence type="ECO:0000259" key="9">
    <source>
        <dbReference type="Pfam" id="PF07885"/>
    </source>
</evidence>
<evidence type="ECO:0000313" key="10">
    <source>
        <dbReference type="EMBL" id="MBZ5737286.1"/>
    </source>
</evidence>
<dbReference type="Proteomes" id="UP000780875">
    <property type="component" value="Unassembled WGS sequence"/>
</dbReference>
<keyword evidence="6 8" id="KW-0472">Membrane</keyword>
<feature type="transmembrane region" description="Helical" evidence="8">
    <location>
        <begin position="118"/>
        <end position="137"/>
    </location>
</feature>
<dbReference type="Pfam" id="PF07885">
    <property type="entry name" value="Ion_trans_2"/>
    <property type="match status" value="1"/>
</dbReference>